<proteinExistence type="predicted"/>
<gene>
    <name evidence="3" type="ORF">COEREDRAFT_83020</name>
</gene>
<keyword evidence="2" id="KW-0472">Membrane</keyword>
<feature type="compositionally biased region" description="Polar residues" evidence="1">
    <location>
        <begin position="323"/>
        <end position="336"/>
    </location>
</feature>
<reference evidence="3 4" key="1">
    <citation type="journal article" date="2015" name="Genome Biol. Evol.">
        <title>Phylogenomic analyses indicate that early fungi evolved digesting cell walls of algal ancestors of land plants.</title>
        <authorList>
            <person name="Chang Y."/>
            <person name="Wang S."/>
            <person name="Sekimoto S."/>
            <person name="Aerts A.L."/>
            <person name="Choi C."/>
            <person name="Clum A."/>
            <person name="LaButti K.M."/>
            <person name="Lindquist E.A."/>
            <person name="Yee Ngan C."/>
            <person name="Ohm R.A."/>
            <person name="Salamov A.A."/>
            <person name="Grigoriev I.V."/>
            <person name="Spatafora J.W."/>
            <person name="Berbee M.L."/>
        </authorList>
    </citation>
    <scope>NUCLEOTIDE SEQUENCE [LARGE SCALE GENOMIC DNA]</scope>
    <source>
        <strain evidence="3 4">NRRL 1564</strain>
    </source>
</reference>
<dbReference type="InterPro" id="IPR043504">
    <property type="entry name" value="Peptidase_S1_PA_chymotrypsin"/>
</dbReference>
<protein>
    <recommendedName>
        <fullName evidence="5">Peptidase S1 domain-containing protein</fullName>
    </recommendedName>
</protein>
<dbReference type="Proteomes" id="UP000242474">
    <property type="component" value="Unassembled WGS sequence"/>
</dbReference>
<evidence type="ECO:0000313" key="3">
    <source>
        <dbReference type="EMBL" id="PIA14071.1"/>
    </source>
</evidence>
<feature type="transmembrane region" description="Helical" evidence="2">
    <location>
        <begin position="420"/>
        <end position="443"/>
    </location>
</feature>
<dbReference type="OrthoDB" id="5585802at2759"/>
<organism evidence="3 4">
    <name type="scientific">Coemansia reversa (strain ATCC 12441 / NRRL 1564)</name>
    <dbReference type="NCBI Taxonomy" id="763665"/>
    <lineage>
        <taxon>Eukaryota</taxon>
        <taxon>Fungi</taxon>
        <taxon>Fungi incertae sedis</taxon>
        <taxon>Zoopagomycota</taxon>
        <taxon>Kickxellomycotina</taxon>
        <taxon>Kickxellomycetes</taxon>
        <taxon>Kickxellales</taxon>
        <taxon>Kickxellaceae</taxon>
        <taxon>Coemansia</taxon>
    </lineage>
</organism>
<name>A0A2G5B4Z8_COERN</name>
<keyword evidence="4" id="KW-1185">Reference proteome</keyword>
<dbReference type="AlphaFoldDB" id="A0A2G5B4Z8"/>
<sequence length="509" mass="56586">MIYKQRTTWIQLFQFAVFAIYGLLQTVYCHSTYKRSVSIEDIEKNRGAILIKNGNPTSCECALIDNKAAFVAANCLDFTGGSLNKDIKYEIYFDGGNSQSPAKTSVETGSIIVHPFYNTKTFANNLAILQYDFTEHGNSWNNKIASYRAEWSDIAYVRRSIDDTNLMKWNSPKVESYSNIDDGCDKASTLYSKNTDTFYCSLIYTSSLSNSACNMPYGSIYGITSNGMGIAGIYSHSVVYGDDTCGGDKEYHYYTVLTNYLKYARSVLGRTPKEFVEDKDGLSNVRRIINYRMKWPTSANDNGTLMFGGDMLAIQKDSGSLIQSDSTLDSTETNDINDNDSHRSDTVDDNSSVSDDNDKLQDSKDKDDTGDDADIDANNGNISETDHHTSNIVSDNSDALDAGANSSDRDSAYTGPSKGAVIAMSVTIPLVVIVLAILAYVLFRKHRKKYPLGKWRKGTIKRKSTVRALIEEIGGASRPEVLPTYNDLYDMRTLSFQEQQVGSEQALRH</sequence>
<evidence type="ECO:0000313" key="4">
    <source>
        <dbReference type="Proteomes" id="UP000242474"/>
    </source>
</evidence>
<accession>A0A2G5B4Z8</accession>
<evidence type="ECO:0008006" key="5">
    <source>
        <dbReference type="Google" id="ProtNLM"/>
    </source>
</evidence>
<dbReference type="SUPFAM" id="SSF50494">
    <property type="entry name" value="Trypsin-like serine proteases"/>
    <property type="match status" value="1"/>
</dbReference>
<dbReference type="EMBL" id="KZ303522">
    <property type="protein sequence ID" value="PIA14071.1"/>
    <property type="molecule type" value="Genomic_DNA"/>
</dbReference>
<keyword evidence="2" id="KW-1133">Transmembrane helix</keyword>
<feature type="region of interest" description="Disordered" evidence="1">
    <location>
        <begin position="323"/>
        <end position="414"/>
    </location>
</feature>
<dbReference type="Gene3D" id="2.40.10.10">
    <property type="entry name" value="Trypsin-like serine proteases"/>
    <property type="match status" value="1"/>
</dbReference>
<evidence type="ECO:0000256" key="2">
    <source>
        <dbReference type="SAM" id="Phobius"/>
    </source>
</evidence>
<evidence type="ECO:0000256" key="1">
    <source>
        <dbReference type="SAM" id="MobiDB-lite"/>
    </source>
</evidence>
<feature type="compositionally biased region" description="Basic and acidic residues" evidence="1">
    <location>
        <begin position="356"/>
        <end position="367"/>
    </location>
</feature>
<dbReference type="InterPro" id="IPR009003">
    <property type="entry name" value="Peptidase_S1_PA"/>
</dbReference>
<keyword evidence="2" id="KW-0812">Transmembrane</keyword>